<keyword evidence="4" id="KW-0648">Protein biosynthesis</keyword>
<evidence type="ECO:0000256" key="5">
    <source>
        <dbReference type="ARBA" id="ARBA00047380"/>
    </source>
</evidence>
<dbReference type="EMBL" id="LZPO01117143">
    <property type="protein sequence ID" value="OBS57374.1"/>
    <property type="molecule type" value="Genomic_DNA"/>
</dbReference>
<dbReference type="InterPro" id="IPR018027">
    <property type="entry name" value="Asn/Gln_amidotransferase"/>
</dbReference>
<dbReference type="InterPro" id="IPR017959">
    <property type="entry name" value="Asn/Gln-tRNA_amidoTrfase_suB/E"/>
</dbReference>
<dbReference type="GO" id="GO:0032543">
    <property type="term" value="P:mitochondrial translation"/>
    <property type="evidence" value="ECO:0007669"/>
    <property type="project" value="TreeGrafter"/>
</dbReference>
<dbReference type="GO" id="GO:0005739">
    <property type="term" value="C:mitochondrion"/>
    <property type="evidence" value="ECO:0007669"/>
    <property type="project" value="TreeGrafter"/>
</dbReference>
<name>A0A1A6FUX7_NEOLE</name>
<dbReference type="GO" id="GO:0005524">
    <property type="term" value="F:ATP binding"/>
    <property type="evidence" value="ECO:0007669"/>
    <property type="project" value="UniProtKB-KW"/>
</dbReference>
<dbReference type="InterPro" id="IPR023168">
    <property type="entry name" value="GatB_Yqey_C_2"/>
</dbReference>
<comment type="caution">
    <text evidence="9">The sequence shown here is derived from an EMBL/GenBank/DDBJ whole genome shotgun (WGS) entry which is preliminary data.</text>
</comment>
<dbReference type="PANTHER" id="PTHR11659">
    <property type="entry name" value="GLUTAMYL-TRNA GLN AMIDOTRANSFERASE SUBUNIT B MITOCHONDRIAL AND PROKARYOTIC PET112-RELATED"/>
    <property type="match status" value="1"/>
</dbReference>
<evidence type="ECO:0000256" key="6">
    <source>
        <dbReference type="ARBA" id="ARBA00047913"/>
    </source>
</evidence>
<evidence type="ECO:0000256" key="3">
    <source>
        <dbReference type="ARBA" id="ARBA00022840"/>
    </source>
</evidence>
<dbReference type="SUPFAM" id="SSF89095">
    <property type="entry name" value="GatB/YqeY motif"/>
    <property type="match status" value="1"/>
</dbReference>
<evidence type="ECO:0000313" key="9">
    <source>
        <dbReference type="EMBL" id="OBS57374.1"/>
    </source>
</evidence>
<dbReference type="InterPro" id="IPR003789">
    <property type="entry name" value="Asn/Gln_tRNA_amidoTrase-B-like"/>
</dbReference>
<dbReference type="Proteomes" id="UP000092124">
    <property type="component" value="Unassembled WGS sequence"/>
</dbReference>
<dbReference type="SMART" id="SM00845">
    <property type="entry name" value="GatB_Yqey"/>
    <property type="match status" value="1"/>
</dbReference>
<dbReference type="AlphaFoldDB" id="A0A1A6FUX7"/>
<sequence>MATPLVLVFEELWKGEGKTAAQIVSEQQLELMQDREALEELCQATIDGHPQVVMDVKKRNPKAINKLIGLVRKASLSRADPTLIKEILEKKLSL</sequence>
<keyword evidence="1" id="KW-0436">Ligase</keyword>
<evidence type="ECO:0000259" key="8">
    <source>
        <dbReference type="SMART" id="SM00845"/>
    </source>
</evidence>
<dbReference type="GO" id="GO:0050567">
    <property type="term" value="F:glutaminyl-tRNA synthase (glutamine-hydrolyzing) activity"/>
    <property type="evidence" value="ECO:0007669"/>
    <property type="project" value="TreeGrafter"/>
</dbReference>
<protein>
    <recommendedName>
        <fullName evidence="7">Cytochrome c oxidase assembly factor PET112 homolog</fullName>
    </recommendedName>
</protein>
<dbReference type="FunFam" id="1.10.10.410:FF:000001">
    <property type="entry name" value="Aspartyl/glutamyl-tRNA(Asn/Gln) amidotransferase subunit B"/>
    <property type="match status" value="1"/>
</dbReference>
<keyword evidence="10" id="KW-1185">Reference proteome</keyword>
<evidence type="ECO:0000256" key="1">
    <source>
        <dbReference type="ARBA" id="ARBA00022598"/>
    </source>
</evidence>
<keyword evidence="3" id="KW-0067">ATP-binding</keyword>
<dbReference type="Pfam" id="PF02637">
    <property type="entry name" value="GatB_Yqey"/>
    <property type="match status" value="1"/>
</dbReference>
<dbReference type="GO" id="GO:0070681">
    <property type="term" value="P:glutaminyl-tRNAGln biosynthesis via transamidation"/>
    <property type="evidence" value="ECO:0007669"/>
    <property type="project" value="TreeGrafter"/>
</dbReference>
<dbReference type="OrthoDB" id="1722066at2759"/>
<dbReference type="Gene3D" id="1.10.10.410">
    <property type="match status" value="1"/>
</dbReference>
<keyword evidence="2" id="KW-0547">Nucleotide-binding</keyword>
<proteinExistence type="predicted"/>
<evidence type="ECO:0000313" key="10">
    <source>
        <dbReference type="Proteomes" id="UP000092124"/>
    </source>
</evidence>
<evidence type="ECO:0000256" key="4">
    <source>
        <dbReference type="ARBA" id="ARBA00022917"/>
    </source>
</evidence>
<gene>
    <name evidence="9" type="ORF">A6R68_11498</name>
</gene>
<dbReference type="GO" id="GO:0030956">
    <property type="term" value="C:glutamyl-tRNA(Gln) amidotransferase complex"/>
    <property type="evidence" value="ECO:0007669"/>
    <property type="project" value="TreeGrafter"/>
</dbReference>
<reference evidence="9 10" key="1">
    <citation type="submission" date="2016-06" db="EMBL/GenBank/DDBJ databases">
        <title>The Draft Genome Sequence and Annotation of the Desert Woodrat Neotoma lepida.</title>
        <authorList>
            <person name="Campbell M."/>
            <person name="Oakeson K.F."/>
            <person name="Yandell M."/>
            <person name="Halpert J.R."/>
            <person name="Dearing D."/>
        </authorList>
    </citation>
    <scope>NUCLEOTIDE SEQUENCE [LARGE SCALE GENOMIC DNA]</scope>
    <source>
        <strain evidence="9">417</strain>
        <tissue evidence="9">Liver</tissue>
    </source>
</reference>
<feature type="domain" description="Asn/Gln amidotransferase" evidence="8">
    <location>
        <begin position="2"/>
        <end position="92"/>
    </location>
</feature>
<evidence type="ECO:0000256" key="7">
    <source>
        <dbReference type="ARBA" id="ARBA00081250"/>
    </source>
</evidence>
<dbReference type="PANTHER" id="PTHR11659:SF0">
    <property type="entry name" value="GLUTAMYL-TRNA(GLN) AMIDOTRANSFERASE SUBUNIT B, MITOCHONDRIAL"/>
    <property type="match status" value="1"/>
</dbReference>
<comment type="catalytic activity">
    <reaction evidence="5">
        <text>L-aspartyl-tRNA(Asn) + L-glutamine + ATP + H2O = L-asparaginyl-tRNA(Asn) + L-glutamate + ADP + phosphate + 2 H(+)</text>
        <dbReference type="Rhea" id="RHEA:14513"/>
        <dbReference type="Rhea" id="RHEA-COMP:9674"/>
        <dbReference type="Rhea" id="RHEA-COMP:9677"/>
        <dbReference type="ChEBI" id="CHEBI:15377"/>
        <dbReference type="ChEBI" id="CHEBI:15378"/>
        <dbReference type="ChEBI" id="CHEBI:29985"/>
        <dbReference type="ChEBI" id="CHEBI:30616"/>
        <dbReference type="ChEBI" id="CHEBI:43474"/>
        <dbReference type="ChEBI" id="CHEBI:58359"/>
        <dbReference type="ChEBI" id="CHEBI:78515"/>
        <dbReference type="ChEBI" id="CHEBI:78516"/>
        <dbReference type="ChEBI" id="CHEBI:456216"/>
    </reaction>
</comment>
<accession>A0A1A6FUX7</accession>
<comment type="catalytic activity">
    <reaction evidence="6">
        <text>L-glutamyl-tRNA(Gln) + L-glutamine + ATP + H2O = L-glutaminyl-tRNA(Gln) + L-glutamate + ADP + phosphate + H(+)</text>
        <dbReference type="Rhea" id="RHEA:17521"/>
        <dbReference type="Rhea" id="RHEA-COMP:9681"/>
        <dbReference type="Rhea" id="RHEA-COMP:9684"/>
        <dbReference type="ChEBI" id="CHEBI:15377"/>
        <dbReference type="ChEBI" id="CHEBI:15378"/>
        <dbReference type="ChEBI" id="CHEBI:29985"/>
        <dbReference type="ChEBI" id="CHEBI:30616"/>
        <dbReference type="ChEBI" id="CHEBI:43474"/>
        <dbReference type="ChEBI" id="CHEBI:58359"/>
        <dbReference type="ChEBI" id="CHEBI:78520"/>
        <dbReference type="ChEBI" id="CHEBI:78521"/>
        <dbReference type="ChEBI" id="CHEBI:456216"/>
    </reaction>
</comment>
<dbReference type="STRING" id="56216.A0A1A6FUX7"/>
<organism evidence="9 10">
    <name type="scientific">Neotoma lepida</name>
    <name type="common">Desert woodrat</name>
    <dbReference type="NCBI Taxonomy" id="56216"/>
    <lineage>
        <taxon>Eukaryota</taxon>
        <taxon>Metazoa</taxon>
        <taxon>Chordata</taxon>
        <taxon>Craniata</taxon>
        <taxon>Vertebrata</taxon>
        <taxon>Euteleostomi</taxon>
        <taxon>Mammalia</taxon>
        <taxon>Eutheria</taxon>
        <taxon>Euarchontoglires</taxon>
        <taxon>Glires</taxon>
        <taxon>Rodentia</taxon>
        <taxon>Myomorpha</taxon>
        <taxon>Muroidea</taxon>
        <taxon>Cricetidae</taxon>
        <taxon>Neotominae</taxon>
        <taxon>Neotoma</taxon>
    </lineage>
</organism>
<evidence type="ECO:0000256" key="2">
    <source>
        <dbReference type="ARBA" id="ARBA00022741"/>
    </source>
</evidence>